<dbReference type="Proteomes" id="UP000777438">
    <property type="component" value="Unassembled WGS sequence"/>
</dbReference>
<dbReference type="InterPro" id="IPR027417">
    <property type="entry name" value="P-loop_NTPase"/>
</dbReference>
<dbReference type="InterPro" id="IPR056884">
    <property type="entry name" value="NPHP3-like_N"/>
</dbReference>
<proteinExistence type="predicted"/>
<dbReference type="SMART" id="SM00248">
    <property type="entry name" value="ANK"/>
    <property type="match status" value="2"/>
</dbReference>
<keyword evidence="4" id="KW-1185">Reference proteome</keyword>
<dbReference type="Pfam" id="PF24809">
    <property type="entry name" value="DUF7708"/>
    <property type="match status" value="1"/>
</dbReference>
<reference evidence="3 4" key="1">
    <citation type="journal article" date="2021" name="Nat. Commun.">
        <title>Genetic determinants of endophytism in the Arabidopsis root mycobiome.</title>
        <authorList>
            <person name="Mesny F."/>
            <person name="Miyauchi S."/>
            <person name="Thiergart T."/>
            <person name="Pickel B."/>
            <person name="Atanasova L."/>
            <person name="Karlsson M."/>
            <person name="Huettel B."/>
            <person name="Barry K.W."/>
            <person name="Haridas S."/>
            <person name="Chen C."/>
            <person name="Bauer D."/>
            <person name="Andreopoulos W."/>
            <person name="Pangilinan J."/>
            <person name="LaButti K."/>
            <person name="Riley R."/>
            <person name="Lipzen A."/>
            <person name="Clum A."/>
            <person name="Drula E."/>
            <person name="Henrissat B."/>
            <person name="Kohler A."/>
            <person name="Grigoriev I.V."/>
            <person name="Martin F.M."/>
            <person name="Hacquard S."/>
        </authorList>
    </citation>
    <scope>NUCLEOTIDE SEQUENCE [LARGE SCALE GENOMIC DNA]</scope>
    <source>
        <strain evidence="3 4">MPI-CAGE-CH-0241</strain>
    </source>
</reference>
<dbReference type="InterPro" id="IPR056125">
    <property type="entry name" value="DUF7708"/>
</dbReference>
<dbReference type="InterPro" id="IPR054471">
    <property type="entry name" value="GPIID_WHD"/>
</dbReference>
<dbReference type="PANTHER" id="PTHR10039">
    <property type="entry name" value="AMELOGENIN"/>
    <property type="match status" value="1"/>
</dbReference>
<keyword evidence="1" id="KW-0677">Repeat</keyword>
<dbReference type="PROSITE" id="PS50837">
    <property type="entry name" value="NACHT"/>
    <property type="match status" value="1"/>
</dbReference>
<dbReference type="PANTHER" id="PTHR10039:SF14">
    <property type="entry name" value="NACHT DOMAIN-CONTAINING PROTEIN"/>
    <property type="match status" value="1"/>
</dbReference>
<dbReference type="Gene3D" id="1.25.40.20">
    <property type="entry name" value="Ankyrin repeat-containing domain"/>
    <property type="match status" value="1"/>
</dbReference>
<dbReference type="InterPro" id="IPR036770">
    <property type="entry name" value="Ankyrin_rpt-contain_sf"/>
</dbReference>
<accession>A0A9P8VVH2</accession>
<dbReference type="InterPro" id="IPR007111">
    <property type="entry name" value="NACHT_NTPase"/>
</dbReference>
<protein>
    <recommendedName>
        <fullName evidence="2">NACHT domain-containing protein</fullName>
    </recommendedName>
</protein>
<dbReference type="OrthoDB" id="21416at2759"/>
<evidence type="ECO:0000313" key="3">
    <source>
        <dbReference type="EMBL" id="KAH6876383.1"/>
    </source>
</evidence>
<dbReference type="Pfam" id="PF24883">
    <property type="entry name" value="NPHP3_N"/>
    <property type="match status" value="1"/>
</dbReference>
<dbReference type="AlphaFoldDB" id="A0A9P8VVH2"/>
<dbReference type="Gene3D" id="3.40.50.300">
    <property type="entry name" value="P-loop containing nucleotide triphosphate hydrolases"/>
    <property type="match status" value="1"/>
</dbReference>
<dbReference type="EMBL" id="JAGPYM010000035">
    <property type="protein sequence ID" value="KAH6876383.1"/>
    <property type="molecule type" value="Genomic_DNA"/>
</dbReference>
<evidence type="ECO:0000313" key="4">
    <source>
        <dbReference type="Proteomes" id="UP000777438"/>
    </source>
</evidence>
<dbReference type="Pfam" id="PF22939">
    <property type="entry name" value="WHD_GPIID"/>
    <property type="match status" value="1"/>
</dbReference>
<dbReference type="InterPro" id="IPR002110">
    <property type="entry name" value="Ankyrin_rpt"/>
</dbReference>
<sequence>MMTGSSVAVQHAFDSAIRDFKASLKDPSLYDKILQTTSIDEVYDATNQLQKDQARTGHLRHLSKIQPFLDRLAEYRNAIDTFVQAKPDILALIWGPIKLILQWANVLKQSFDAIVDTFEEIGLLMPEFCEVTGIFTDNLRLQEILVLFFRDMLDFYLIATKFFSLSRLKIVFEMLWPSRREKIKIVAKHIDHHRMLMRNEVRLEEIREANEAREQALKHFALTEENAIIQEYSNLRAHVSPKDYDADLYRFHGDVYDGTGKWLFRDQSFKDWTDLTKTSPRILWLKGIPGAGKTLLASTVIRHTQSLDRTCTLFAFLTYKDSNTTALSVLHSLIFQLASDSLNLKTALCQSSKQNLRSSLEVAGGLLESLLKCAGVVHVVIDGIDEIGQFERSKLLKELLRLGDACDECRIIISSRAEADISAILKGRTTDIQVDQRNSGSIQAFVNRRMEEWFNKNCFIPETRNELRGFFAPLASRAKGMFLYVKVVFGIIRFMQSVDEIRNELKRLPESLDDAYLRILTRINTFDVVSVKKKARKILGWVGCAPAPMTRNELEQALVVNPNQVDRPDEIVSKIDVVSICGPIVEVVDDYVQFVHFTVKEYLFNPKIVGFISLTEMTLSLAICCISYLCQEQHDPDLDEDEMDDNILSGAYRLHFFSSAFWLELVKRYMALSETTVLPDSLIDQLRLLHDTRLSLDGRSINQRKCETHPTVVPLKSQWPDLEDMLSNAFQFQSACAKGDYHLKSTERWSHLDPFTISKISIELYGRFDGSIYQAPDERQTIIRHYGVNVFKCGFLHCHYHRHGFDSVSSRNSHERHHKKPWKCDVPGCEYANTGFVSRQMRDHHLQSSHRAEEHREAVGLEKPDDDEIQPLLFDLVQANKVEAVRTLRPSLEKLDYRILLELATLAALRASSSMLELFCAEDKLRKTVLNPEDFPVIFIAAIQSGDAGRGEALRAIAKQVRPIRDHNLDLILAEIIKSESRELFQSWKPIISSIGGTMTSALRSYLLSKRVFAATNNNPDREHLLVEFWENDGFLKKIDLTKKKDLLVHLALTTCSISLARHLLKHGCEVNWRRSPAYRTPLHCAATQTTEQAAKFMEFLLLQGADPSKGSSKCGKIEDEKGALGISAWLGVSWNELVERTRQERQQQGKETWK</sequence>
<dbReference type="SUPFAM" id="SSF52540">
    <property type="entry name" value="P-loop containing nucleoside triphosphate hydrolases"/>
    <property type="match status" value="1"/>
</dbReference>
<comment type="caution">
    <text evidence="3">The sequence shown here is derived from an EMBL/GenBank/DDBJ whole genome shotgun (WGS) entry which is preliminary data.</text>
</comment>
<organism evidence="3 4">
    <name type="scientific">Thelonectria olida</name>
    <dbReference type="NCBI Taxonomy" id="1576542"/>
    <lineage>
        <taxon>Eukaryota</taxon>
        <taxon>Fungi</taxon>
        <taxon>Dikarya</taxon>
        <taxon>Ascomycota</taxon>
        <taxon>Pezizomycotina</taxon>
        <taxon>Sordariomycetes</taxon>
        <taxon>Hypocreomycetidae</taxon>
        <taxon>Hypocreales</taxon>
        <taxon>Nectriaceae</taxon>
        <taxon>Thelonectria</taxon>
    </lineage>
</organism>
<name>A0A9P8VVH2_9HYPO</name>
<evidence type="ECO:0000256" key="1">
    <source>
        <dbReference type="ARBA" id="ARBA00022737"/>
    </source>
</evidence>
<feature type="domain" description="NACHT" evidence="2">
    <location>
        <begin position="281"/>
        <end position="419"/>
    </location>
</feature>
<evidence type="ECO:0000259" key="2">
    <source>
        <dbReference type="PROSITE" id="PS50837"/>
    </source>
</evidence>
<gene>
    <name evidence="3" type="ORF">B0T10DRAFT_198406</name>
</gene>
<dbReference type="SUPFAM" id="SSF48403">
    <property type="entry name" value="Ankyrin repeat"/>
    <property type="match status" value="1"/>
</dbReference>